<dbReference type="InterPro" id="IPR036983">
    <property type="entry name" value="AIM24_sf"/>
</dbReference>
<feature type="region of interest" description="Disordered" evidence="1">
    <location>
        <begin position="379"/>
        <end position="482"/>
    </location>
</feature>
<dbReference type="AlphaFoldDB" id="A1ZHJ3"/>
<dbReference type="Gene3D" id="3.60.160.10">
    <property type="entry name" value="Mitochondrial biogenesis AIM24"/>
    <property type="match status" value="1"/>
</dbReference>
<sequence length="482" mass="52992">MKSHSVQYKIIGDFTQILEVNLPPEKTIITDATFLLYFDEEVALQQRNTDGADEVEEEIEEDEEGGLEEESEGDEFDETPEGFEDEFGEADPFVADEPELEGLDDSIMGDLDEEEELPETEFESEEEVDPSKGNLLGKLWTATRKKVQSIKLGSGSSQEEDEENDEEFTPDEEGGLPEGFDPESIGGALDGIDEEGLPDFDEEIPEPEPEPVPERIFTHLSNQSEFIRKVALAPAQPCHVLDINLGELEDNAVHICKGSFIAAAKGTEVSTFAETDILLRPHHDEGLVIEKLEGDGMVFLKAKGDVVERILEDDAIRVNLASVVAFEPSIELDMDSIQSLESLQDADPVILALFSGSGMLWLQSNQMTPHIIQHITQQVEPTPVTETAPELPPVAMFDADEPDESPELELPNMGDELPPLEGIDDELPPIPGLGEGDLPEGETLDAPPANDKKAEEKPEARDDDDDDDLLPPEIRALTDGED</sequence>
<feature type="region of interest" description="Disordered" evidence="1">
    <location>
        <begin position="148"/>
        <end position="189"/>
    </location>
</feature>
<evidence type="ECO:0000313" key="2">
    <source>
        <dbReference type="EMBL" id="EAY30000.1"/>
    </source>
</evidence>
<organism evidence="2 3">
    <name type="scientific">Microscilla marina ATCC 23134</name>
    <dbReference type="NCBI Taxonomy" id="313606"/>
    <lineage>
        <taxon>Bacteria</taxon>
        <taxon>Pseudomonadati</taxon>
        <taxon>Bacteroidota</taxon>
        <taxon>Cytophagia</taxon>
        <taxon>Cytophagales</taxon>
        <taxon>Microscillaceae</taxon>
        <taxon>Microscilla</taxon>
    </lineage>
</organism>
<feature type="compositionally biased region" description="Acidic residues" evidence="1">
    <location>
        <begin position="461"/>
        <end position="470"/>
    </location>
</feature>
<evidence type="ECO:0000256" key="1">
    <source>
        <dbReference type="SAM" id="MobiDB-lite"/>
    </source>
</evidence>
<dbReference type="PANTHER" id="PTHR43657">
    <property type="entry name" value="TRYPTOPHAN RNA-BINDING ATTENUATOR PROTEIN-LIKE PROTEIN"/>
    <property type="match status" value="1"/>
</dbReference>
<evidence type="ECO:0000313" key="3">
    <source>
        <dbReference type="Proteomes" id="UP000004095"/>
    </source>
</evidence>
<dbReference type="RefSeq" id="WP_002695511.1">
    <property type="nucleotide sequence ID" value="NZ_AAWS01000008.1"/>
</dbReference>
<keyword evidence="3" id="KW-1185">Reference proteome</keyword>
<dbReference type="Proteomes" id="UP000004095">
    <property type="component" value="Unassembled WGS sequence"/>
</dbReference>
<dbReference type="Pfam" id="PF01987">
    <property type="entry name" value="AIM24"/>
    <property type="match status" value="1"/>
</dbReference>
<feature type="region of interest" description="Disordered" evidence="1">
    <location>
        <begin position="48"/>
        <end position="135"/>
    </location>
</feature>
<feature type="compositionally biased region" description="Acidic residues" evidence="1">
    <location>
        <begin position="158"/>
        <end position="175"/>
    </location>
</feature>
<feature type="compositionally biased region" description="Basic and acidic residues" evidence="1">
    <location>
        <begin position="450"/>
        <end position="460"/>
    </location>
</feature>
<dbReference type="InterPro" id="IPR002838">
    <property type="entry name" value="AIM24"/>
</dbReference>
<protein>
    <submittedName>
        <fullName evidence="2">Uncharacterized protein</fullName>
    </submittedName>
</protein>
<name>A1ZHJ3_MICM2</name>
<dbReference type="InterPro" id="IPR016031">
    <property type="entry name" value="Trp_RNA-bd_attenuator-like_dom"/>
</dbReference>
<dbReference type="EMBL" id="AAWS01000008">
    <property type="protein sequence ID" value="EAY30000.1"/>
    <property type="molecule type" value="Genomic_DNA"/>
</dbReference>
<accession>A1ZHJ3</accession>
<dbReference type="eggNOG" id="COG2013">
    <property type="taxonomic scope" value="Bacteria"/>
</dbReference>
<dbReference type="OrthoDB" id="9779518at2"/>
<dbReference type="PANTHER" id="PTHR43657:SF1">
    <property type="entry name" value="ALTERED INHERITANCE OF MITOCHONDRIA PROTEIN 24, MITOCHONDRIAL"/>
    <property type="match status" value="1"/>
</dbReference>
<gene>
    <name evidence="2" type="ORF">M23134_05333</name>
</gene>
<feature type="compositionally biased region" description="Acidic residues" evidence="1">
    <location>
        <begin position="110"/>
        <end position="128"/>
    </location>
</feature>
<feature type="compositionally biased region" description="Acidic residues" evidence="1">
    <location>
        <begin position="51"/>
        <end position="104"/>
    </location>
</feature>
<reference evidence="2 3" key="1">
    <citation type="submission" date="2007-01" db="EMBL/GenBank/DDBJ databases">
        <authorList>
            <person name="Haygood M."/>
            <person name="Podell S."/>
            <person name="Anderson C."/>
            <person name="Hopkinson B."/>
            <person name="Roe K."/>
            <person name="Barbeau K."/>
            <person name="Gaasterland T."/>
            <person name="Ferriera S."/>
            <person name="Johnson J."/>
            <person name="Kravitz S."/>
            <person name="Beeson K."/>
            <person name="Sutton G."/>
            <person name="Rogers Y.-H."/>
            <person name="Friedman R."/>
            <person name="Frazier M."/>
            <person name="Venter J.C."/>
        </authorList>
    </citation>
    <scope>NUCLEOTIDE SEQUENCE [LARGE SCALE GENOMIC DNA]</scope>
    <source>
        <strain evidence="2 3">ATCC 23134</strain>
    </source>
</reference>
<proteinExistence type="predicted"/>
<dbReference type="SUPFAM" id="SSF51219">
    <property type="entry name" value="TRAP-like"/>
    <property type="match status" value="1"/>
</dbReference>
<feature type="compositionally biased region" description="Acidic residues" evidence="1">
    <location>
        <begin position="398"/>
        <end position="407"/>
    </location>
</feature>
<comment type="caution">
    <text evidence="2">The sequence shown here is derived from an EMBL/GenBank/DDBJ whole genome shotgun (WGS) entry which is preliminary data.</text>
</comment>